<gene>
    <name evidence="2" type="ORF">KB449_07190</name>
</gene>
<organism evidence="2 3">
    <name type="scientific">Cohnella hashimotonis</name>
    <dbReference type="NCBI Taxonomy" id="2826895"/>
    <lineage>
        <taxon>Bacteria</taxon>
        <taxon>Bacillati</taxon>
        <taxon>Bacillota</taxon>
        <taxon>Bacilli</taxon>
        <taxon>Bacillales</taxon>
        <taxon>Paenibacillaceae</taxon>
        <taxon>Cohnella</taxon>
    </lineage>
</organism>
<keyword evidence="1" id="KW-1133">Transmembrane helix</keyword>
<sequence>MLLLMLVVPYLSGSRIREIWTVFLTMQTIKWLFGVLKAEFRLVEFPVRFFPYATQQDFATDFALCPAMAVFYAMIVRGRTLRVQLGYAACFAAVYALWSWAMTKWTNLQVHLHWRSEFDFLFVWVMLPAVKRISDWILAKPTAASDGEVRR</sequence>
<comment type="caution">
    <text evidence="2">The sequence shown here is derived from an EMBL/GenBank/DDBJ whole genome shotgun (WGS) entry which is preliminary data.</text>
</comment>
<reference evidence="2" key="1">
    <citation type="submission" date="2023-04" db="EMBL/GenBank/DDBJ databases">
        <title>Comparative genomic analysis of Cohnella hashimotonis sp. nov., isolated from the International Space Station.</title>
        <authorList>
            <person name="Venkateswaran K."/>
            <person name="Simpson A."/>
        </authorList>
    </citation>
    <scope>NUCLEOTIDE SEQUENCE</scope>
    <source>
        <strain evidence="2">F6_2S_P_1</strain>
    </source>
</reference>
<evidence type="ECO:0000313" key="2">
    <source>
        <dbReference type="EMBL" id="MDI4644743.1"/>
    </source>
</evidence>
<dbReference type="EMBL" id="JAGRPV010000001">
    <property type="protein sequence ID" value="MDI4644743.1"/>
    <property type="molecule type" value="Genomic_DNA"/>
</dbReference>
<evidence type="ECO:0000313" key="3">
    <source>
        <dbReference type="Proteomes" id="UP001161691"/>
    </source>
</evidence>
<keyword evidence="3" id="KW-1185">Reference proteome</keyword>
<dbReference type="RefSeq" id="WP_282907730.1">
    <property type="nucleotide sequence ID" value="NZ_JAGRPV010000001.1"/>
</dbReference>
<keyword evidence="1" id="KW-0812">Transmembrane</keyword>
<dbReference type="NCBIfam" id="NF041644">
    <property type="entry name" value="CBO0543_fam"/>
    <property type="match status" value="1"/>
</dbReference>
<feature type="transmembrane region" description="Helical" evidence="1">
    <location>
        <begin position="58"/>
        <end position="76"/>
    </location>
</feature>
<dbReference type="Proteomes" id="UP001161691">
    <property type="component" value="Unassembled WGS sequence"/>
</dbReference>
<proteinExistence type="predicted"/>
<name>A0ABT6TD45_9BACL</name>
<evidence type="ECO:0000256" key="1">
    <source>
        <dbReference type="SAM" id="Phobius"/>
    </source>
</evidence>
<dbReference type="InterPro" id="IPR048147">
    <property type="entry name" value="CBO0543-like"/>
</dbReference>
<keyword evidence="1" id="KW-0472">Membrane</keyword>
<protein>
    <submittedName>
        <fullName evidence="2">CBO0543 family protein</fullName>
    </submittedName>
</protein>
<accession>A0ABT6TD45</accession>
<feature type="transmembrane region" description="Helical" evidence="1">
    <location>
        <begin position="83"/>
        <end position="100"/>
    </location>
</feature>